<dbReference type="OrthoDB" id="9811174at2"/>
<evidence type="ECO:0000313" key="4">
    <source>
        <dbReference type="EMBL" id="QDH22660.1"/>
    </source>
</evidence>
<dbReference type="PANTHER" id="PTHR30204">
    <property type="entry name" value="REDOX-CYCLING DRUG-SENSING TRANSCRIPTIONAL ACTIVATOR SOXR"/>
    <property type="match status" value="1"/>
</dbReference>
<evidence type="ECO:0000256" key="1">
    <source>
        <dbReference type="ARBA" id="ARBA00023125"/>
    </source>
</evidence>
<keyword evidence="2" id="KW-0175">Coiled coil</keyword>
<reference evidence="4 5" key="1">
    <citation type="submission" date="2019-06" db="EMBL/GenBank/DDBJ databases">
        <title>Saccharibacillus brassicae sp. nov., an endophytic bacterium isolated from Chinese cabbage seeds (Brassica pekinensis).</title>
        <authorList>
            <person name="Jiang L."/>
            <person name="Lee J."/>
            <person name="Kim S.W."/>
        </authorList>
    </citation>
    <scope>NUCLEOTIDE SEQUENCE [LARGE SCALE GENOMIC DNA]</scope>
    <source>
        <strain evidence="5">KCTC 43072 / ATSA2</strain>
    </source>
</reference>
<keyword evidence="1" id="KW-0238">DNA-binding</keyword>
<keyword evidence="5" id="KW-1185">Reference proteome</keyword>
<dbReference type="EMBL" id="CP041217">
    <property type="protein sequence ID" value="QDH22660.1"/>
    <property type="molecule type" value="Genomic_DNA"/>
</dbReference>
<protein>
    <submittedName>
        <fullName evidence="4">MerR family transcriptional regulator</fullName>
    </submittedName>
</protein>
<proteinExistence type="predicted"/>
<dbReference type="Pfam" id="PF13411">
    <property type="entry name" value="MerR_1"/>
    <property type="match status" value="1"/>
</dbReference>
<dbReference type="Gene3D" id="1.10.1660.10">
    <property type="match status" value="1"/>
</dbReference>
<dbReference type="PANTHER" id="PTHR30204:SF82">
    <property type="entry name" value="TRANSCRIPTIONAL REGULATOR, MERR FAMILY"/>
    <property type="match status" value="1"/>
</dbReference>
<dbReference type="GO" id="GO:0003700">
    <property type="term" value="F:DNA-binding transcription factor activity"/>
    <property type="evidence" value="ECO:0007669"/>
    <property type="project" value="InterPro"/>
</dbReference>
<evidence type="ECO:0000313" key="5">
    <source>
        <dbReference type="Proteomes" id="UP000316968"/>
    </source>
</evidence>
<dbReference type="InterPro" id="IPR000551">
    <property type="entry name" value="MerR-type_HTH_dom"/>
</dbReference>
<dbReference type="Proteomes" id="UP000316968">
    <property type="component" value="Chromosome"/>
</dbReference>
<gene>
    <name evidence="4" type="ORF">FFV09_18510</name>
</gene>
<dbReference type="GO" id="GO:0003677">
    <property type="term" value="F:DNA binding"/>
    <property type="evidence" value="ECO:0007669"/>
    <property type="project" value="UniProtKB-KW"/>
</dbReference>
<evidence type="ECO:0000256" key="2">
    <source>
        <dbReference type="SAM" id="Coils"/>
    </source>
</evidence>
<dbReference type="InterPro" id="IPR009061">
    <property type="entry name" value="DNA-bd_dom_put_sf"/>
</dbReference>
<dbReference type="AlphaFoldDB" id="A0A4Y6V1M6"/>
<dbReference type="InterPro" id="IPR047057">
    <property type="entry name" value="MerR_fam"/>
</dbReference>
<name>A0A4Y6V1M6_SACBS</name>
<dbReference type="RefSeq" id="WP_141449202.1">
    <property type="nucleotide sequence ID" value="NZ_CP041217.1"/>
</dbReference>
<dbReference type="SMART" id="SM00422">
    <property type="entry name" value="HTH_MERR"/>
    <property type="match status" value="1"/>
</dbReference>
<feature type="domain" description="HTH merR-type" evidence="3">
    <location>
        <begin position="1"/>
        <end position="70"/>
    </location>
</feature>
<evidence type="ECO:0000259" key="3">
    <source>
        <dbReference type="PROSITE" id="PS50937"/>
    </source>
</evidence>
<accession>A0A4Y6V1M6</accession>
<sequence>MYTVKEAAMLTGLTEHAVRFYTDKGLVPSVRRNEHNARLFDEESVNWLYGARCLKRSGLPIETIKHYVELCQEGDSTVPERYIMMQQYREEALVQVEEAKLRLMHMEQKIAHYEEIMENQVADITNPSTWEKGRKFNEPASSNHKIDAGK</sequence>
<dbReference type="SUPFAM" id="SSF46955">
    <property type="entry name" value="Putative DNA-binding domain"/>
    <property type="match status" value="1"/>
</dbReference>
<dbReference type="CDD" id="cd01109">
    <property type="entry name" value="HTH_YyaN"/>
    <property type="match status" value="1"/>
</dbReference>
<feature type="coiled-coil region" evidence="2">
    <location>
        <begin position="89"/>
        <end position="116"/>
    </location>
</feature>
<dbReference type="PROSITE" id="PS50937">
    <property type="entry name" value="HTH_MERR_2"/>
    <property type="match status" value="1"/>
</dbReference>
<organism evidence="4 5">
    <name type="scientific">Saccharibacillus brassicae</name>
    <dbReference type="NCBI Taxonomy" id="2583377"/>
    <lineage>
        <taxon>Bacteria</taxon>
        <taxon>Bacillati</taxon>
        <taxon>Bacillota</taxon>
        <taxon>Bacilli</taxon>
        <taxon>Bacillales</taxon>
        <taxon>Paenibacillaceae</taxon>
        <taxon>Saccharibacillus</taxon>
    </lineage>
</organism>
<dbReference type="KEGG" id="saca:FFV09_18510"/>